<dbReference type="SUPFAM" id="SSF51126">
    <property type="entry name" value="Pectin lyase-like"/>
    <property type="match status" value="1"/>
</dbReference>
<evidence type="ECO:0000313" key="7">
    <source>
        <dbReference type="EMBL" id="CAE2309653.1"/>
    </source>
</evidence>
<dbReference type="Gene3D" id="2.160.20.10">
    <property type="entry name" value="Single-stranded right-handed beta-helix, Pectin lyase-like"/>
    <property type="match status" value="1"/>
</dbReference>
<evidence type="ECO:0000256" key="1">
    <source>
        <dbReference type="ARBA" id="ARBA00008834"/>
    </source>
</evidence>
<evidence type="ECO:0000259" key="6">
    <source>
        <dbReference type="Pfam" id="PF12708"/>
    </source>
</evidence>
<protein>
    <recommendedName>
        <fullName evidence="6">Rhamnogalacturonase A/B/Epimerase-like pectate lyase domain-containing protein</fullName>
    </recommendedName>
</protein>
<evidence type="ECO:0000256" key="2">
    <source>
        <dbReference type="ARBA" id="ARBA00022801"/>
    </source>
</evidence>
<keyword evidence="5" id="KW-0732">Signal</keyword>
<feature type="chain" id="PRO_5031354740" description="Rhamnogalacturonase A/B/Epimerase-like pectate lyase domain-containing protein" evidence="5">
    <location>
        <begin position="19"/>
        <end position="504"/>
    </location>
</feature>
<reference evidence="7" key="1">
    <citation type="submission" date="2021-01" db="EMBL/GenBank/DDBJ databases">
        <authorList>
            <person name="Corre E."/>
            <person name="Pelletier E."/>
            <person name="Niang G."/>
            <person name="Scheremetjew M."/>
            <person name="Finn R."/>
            <person name="Kale V."/>
            <person name="Holt S."/>
            <person name="Cochrane G."/>
            <person name="Meng A."/>
            <person name="Brown T."/>
            <person name="Cohen L."/>
        </authorList>
    </citation>
    <scope>NUCLEOTIDE SEQUENCE</scope>
    <source>
        <strain evidence="7">SoJaBio B1-5/56/2</strain>
    </source>
</reference>
<dbReference type="InterPro" id="IPR012334">
    <property type="entry name" value="Pectin_lyas_fold"/>
</dbReference>
<dbReference type="Pfam" id="PF00295">
    <property type="entry name" value="Glyco_hydro_28"/>
    <property type="match status" value="1"/>
</dbReference>
<keyword evidence="3 4" id="KW-0326">Glycosidase</keyword>
<dbReference type="GO" id="GO:0005975">
    <property type="term" value="P:carbohydrate metabolic process"/>
    <property type="evidence" value="ECO:0007669"/>
    <property type="project" value="InterPro"/>
</dbReference>
<dbReference type="PANTHER" id="PTHR31339">
    <property type="entry name" value="PECTIN LYASE-RELATED"/>
    <property type="match status" value="1"/>
</dbReference>
<feature type="signal peptide" evidence="5">
    <location>
        <begin position="1"/>
        <end position="18"/>
    </location>
</feature>
<dbReference type="GO" id="GO:0004650">
    <property type="term" value="F:polygalacturonase activity"/>
    <property type="evidence" value="ECO:0007669"/>
    <property type="project" value="InterPro"/>
</dbReference>
<dbReference type="PANTHER" id="PTHR31339:SF0">
    <property type="entry name" value="PECTIN LYASE-LIKE SUPERFAMILY PROTEIN"/>
    <property type="match status" value="1"/>
</dbReference>
<feature type="domain" description="Rhamnogalacturonase A/B/Epimerase-like pectate lyase" evidence="6">
    <location>
        <begin position="53"/>
        <end position="114"/>
    </location>
</feature>
<sequence>MKSLFVVVLCFVISTTTAVNKEGCGEVERGRGRVTGAWGMEEVKQKVEKLDSFNIVDYGAVGDGITLNTQAIQKAIDNANEHQDGGIVLVESGFYLSGALEMKSNVFLQVTGDAVLLASHNSDDYPGPWDDTDGMPVFLSSNGAKNIGIIGDGRLDGQAIPFFVGGFNQSEDKYIPITWAGQYGCQGECRPRLVQFIESENILVHGITLQNSPDWTSHYINCTNILIEGVTIYGDYRWPNNDGIDPNSSQNITITHTRIDVGDDNICPKTSYGALKNFLVTDCHLKSRSSGIKFGSTSQGDFYDALFERIWIHNSGRGISIQHRDVGNVWNIEFRDIVIDGVSYQPESWWGVGEAIWVTSIPRDEGHPMGTVSDVRYVNVSGRAENGALFSSRTDTPLSGFYLCDVNIDIQPWHPKFGRRIDFLPPEHDYRPTNVIPDARVLCDTDGIYFENVVNTTVYNSSITFASPRQSWWGACTNSNSSYPYDVEFDKFQCINGEDNEMEL</sequence>
<accession>A0A7S4KYT8</accession>
<keyword evidence="2 4" id="KW-0378">Hydrolase</keyword>
<gene>
    <name evidence="7" type="ORF">NAES01612_LOCUS13284</name>
</gene>
<dbReference type="EMBL" id="HBKR01020345">
    <property type="protein sequence ID" value="CAE2309653.1"/>
    <property type="molecule type" value="Transcribed_RNA"/>
</dbReference>
<comment type="similarity">
    <text evidence="1 4">Belongs to the glycosyl hydrolase 28 family.</text>
</comment>
<evidence type="ECO:0000256" key="4">
    <source>
        <dbReference type="RuleBase" id="RU361169"/>
    </source>
</evidence>
<dbReference type="SMART" id="SM00710">
    <property type="entry name" value="PbH1"/>
    <property type="match status" value="4"/>
</dbReference>
<dbReference type="InterPro" id="IPR024535">
    <property type="entry name" value="RHGA/B-epi-like_pectate_lyase"/>
</dbReference>
<dbReference type="InterPro" id="IPR011050">
    <property type="entry name" value="Pectin_lyase_fold/virulence"/>
</dbReference>
<dbReference type="InterPro" id="IPR000743">
    <property type="entry name" value="Glyco_hydro_28"/>
</dbReference>
<dbReference type="InterPro" id="IPR006626">
    <property type="entry name" value="PbH1"/>
</dbReference>
<dbReference type="AlphaFoldDB" id="A0A7S4KYT8"/>
<organism evidence="7">
    <name type="scientific">Paramoeba aestuarina</name>
    <dbReference type="NCBI Taxonomy" id="180227"/>
    <lineage>
        <taxon>Eukaryota</taxon>
        <taxon>Amoebozoa</taxon>
        <taxon>Discosea</taxon>
        <taxon>Flabellinia</taxon>
        <taxon>Dactylopodida</taxon>
        <taxon>Paramoebidae</taxon>
        <taxon>Paramoeba</taxon>
    </lineage>
</organism>
<name>A0A7S4KYT8_9EUKA</name>
<evidence type="ECO:0000256" key="3">
    <source>
        <dbReference type="ARBA" id="ARBA00023295"/>
    </source>
</evidence>
<dbReference type="InterPro" id="IPR051801">
    <property type="entry name" value="GH28_Enzymes"/>
</dbReference>
<dbReference type="Pfam" id="PF12708">
    <property type="entry name" value="Pect-lyase_RHGA_epim"/>
    <property type="match status" value="1"/>
</dbReference>
<proteinExistence type="inferred from homology"/>
<evidence type="ECO:0000256" key="5">
    <source>
        <dbReference type="SAM" id="SignalP"/>
    </source>
</evidence>